<evidence type="ECO:0000313" key="2">
    <source>
        <dbReference type="Proteomes" id="UP000199518"/>
    </source>
</evidence>
<name>A0A1I3M4Q2_9PLAN</name>
<gene>
    <name evidence="1" type="ORF">SAMN05421753_113158</name>
</gene>
<dbReference type="RefSeq" id="WP_092052580.1">
    <property type="nucleotide sequence ID" value="NZ_FOQD01000013.1"/>
</dbReference>
<accession>A0A1I3M4Q2</accession>
<dbReference type="AlphaFoldDB" id="A0A1I3M4Q2"/>
<protein>
    <submittedName>
        <fullName evidence="1">Uncharacterized protein</fullName>
    </submittedName>
</protein>
<evidence type="ECO:0000313" key="1">
    <source>
        <dbReference type="EMBL" id="SFI91994.1"/>
    </source>
</evidence>
<sequence length="105" mass="12248">MDKQQRIRLGCQIIKARNEEMIPFRIQYERWDANEKSQFKKYVQQLSAVEVPPNVPLDMKIKIGCFTGSGDGGWEIVELRPTVILKMIEAWDKDEFFPATTNLET</sequence>
<reference evidence="2" key="1">
    <citation type="submission" date="2016-10" db="EMBL/GenBank/DDBJ databases">
        <authorList>
            <person name="Varghese N."/>
            <person name="Submissions S."/>
        </authorList>
    </citation>
    <scope>NUCLEOTIDE SEQUENCE [LARGE SCALE GENOMIC DNA]</scope>
    <source>
        <strain evidence="2">DSM 26348</strain>
    </source>
</reference>
<proteinExistence type="predicted"/>
<dbReference type="Proteomes" id="UP000199518">
    <property type="component" value="Unassembled WGS sequence"/>
</dbReference>
<dbReference type="EMBL" id="FOQD01000013">
    <property type="protein sequence ID" value="SFI91994.1"/>
    <property type="molecule type" value="Genomic_DNA"/>
</dbReference>
<keyword evidence="2" id="KW-1185">Reference proteome</keyword>
<organism evidence="1 2">
    <name type="scientific">Planctomicrobium piriforme</name>
    <dbReference type="NCBI Taxonomy" id="1576369"/>
    <lineage>
        <taxon>Bacteria</taxon>
        <taxon>Pseudomonadati</taxon>
        <taxon>Planctomycetota</taxon>
        <taxon>Planctomycetia</taxon>
        <taxon>Planctomycetales</taxon>
        <taxon>Planctomycetaceae</taxon>
        <taxon>Planctomicrobium</taxon>
    </lineage>
</organism>